<dbReference type="Pfam" id="PF07727">
    <property type="entry name" value="RVT_2"/>
    <property type="match status" value="1"/>
</dbReference>
<feature type="region of interest" description="Disordered" evidence="3">
    <location>
        <begin position="383"/>
        <end position="433"/>
    </location>
</feature>
<proteinExistence type="predicted"/>
<keyword evidence="1" id="KW-0479">Metal-binding</keyword>
<feature type="compositionally biased region" description="Low complexity" evidence="3">
    <location>
        <begin position="403"/>
        <end position="415"/>
    </location>
</feature>
<gene>
    <name evidence="6" type="ORF">Tci_005525</name>
</gene>
<dbReference type="PANTHER" id="PTHR42648:SF21">
    <property type="entry name" value="CYSTEINE-RICH RLK (RECEPTOR-LIKE PROTEIN KINASE) 8"/>
    <property type="match status" value="1"/>
</dbReference>
<keyword evidence="2" id="KW-0378">Hydrolase</keyword>
<sequence>MSKRYVLTDMGKGIGKREVRPIWNNTQRINHQNKFVLTVVLTRRPFYKSTILNTRISKKTVNTVRVNGVNTAGQTAVSTVKGNGVTAVKTSVGCVWRHKMTDLNNVSKDSSGSWISKRVKLIDPQGRLNLLFTETECLVLSPDFNLSDESQVLLRVPRKNNMYSFDLKNVVPSRDLTCLFAKAIIDESNLWHKRLGHVNFKTMNKLMKGNLVRGLPSKTFKNDHTCVACQKRKQHKASCKAKLMSSISQPLQMLHMDLFGPTSAEAVNTACYVLNKVLVTKPHNKTPYELIIGRTPSISFMRPFGCPVTILNTLKPLGKFDRKAEEGFLVGTKTNWLFDIDSLTDFMHYQPVTAGNQANKNASQQEINFCYKILYNKAGDDTTDDAAGKEKVQEPLPQEKVTRSSSTNSLNTISTPVNTASASRTFSPPHDPLMPKLEDTIEIQRTGIFCNAYDENDLETNNYSYADKSVGAETDLNNMELSTVVSPIPTTRHSIHPKAQIIGDPKLAVQIRNCLFACFLSQHEPTKITQALHDESWVEAMQEELFQCKIQKVWTLVNLHYSKKAIGTKWVYQNKKDERGIVVRNKARLMDVKSAFLYGTIEDEVYVSQPPGFVDKEFPKKVYKVEKALYGLHQAPRACDYADASLDKKSTTGGCQFLGSRLISWQCKKQTVMMDYGYNFMQIQIHVDNESAIYVIKNPVYHSKTKHIKIRHHFIRDSYEKRLIEMVKIHTDNNVARSSH</sequence>
<dbReference type="Pfam" id="PF13976">
    <property type="entry name" value="gag_pre-integrs"/>
    <property type="match status" value="1"/>
</dbReference>
<evidence type="ECO:0000313" key="6">
    <source>
        <dbReference type="EMBL" id="GEU33547.1"/>
    </source>
</evidence>
<dbReference type="GO" id="GO:0016787">
    <property type="term" value="F:hydrolase activity"/>
    <property type="evidence" value="ECO:0007669"/>
    <property type="project" value="UniProtKB-KW"/>
</dbReference>
<dbReference type="GO" id="GO:0046872">
    <property type="term" value="F:metal ion binding"/>
    <property type="evidence" value="ECO:0007669"/>
    <property type="project" value="UniProtKB-KW"/>
</dbReference>
<reference evidence="6" key="1">
    <citation type="journal article" date="2019" name="Sci. Rep.">
        <title>Draft genome of Tanacetum cinerariifolium, the natural source of mosquito coil.</title>
        <authorList>
            <person name="Yamashiro T."/>
            <person name="Shiraishi A."/>
            <person name="Satake H."/>
            <person name="Nakayama K."/>
        </authorList>
    </citation>
    <scope>NUCLEOTIDE SEQUENCE</scope>
</reference>
<protein>
    <submittedName>
        <fullName evidence="6">Putative ribonuclease H-like domain-containing protein</fullName>
    </submittedName>
</protein>
<comment type="caution">
    <text evidence="6">The sequence shown here is derived from an EMBL/GenBank/DDBJ whole genome shotgun (WGS) entry which is preliminary data.</text>
</comment>
<feature type="domain" description="Reverse transcriptase Ty1/copia-type" evidence="4">
    <location>
        <begin position="590"/>
        <end position="638"/>
    </location>
</feature>
<evidence type="ECO:0000256" key="1">
    <source>
        <dbReference type="ARBA" id="ARBA00022723"/>
    </source>
</evidence>
<feature type="compositionally biased region" description="Polar residues" evidence="3">
    <location>
        <begin position="416"/>
        <end position="426"/>
    </location>
</feature>
<evidence type="ECO:0000259" key="5">
    <source>
        <dbReference type="Pfam" id="PF13976"/>
    </source>
</evidence>
<dbReference type="PANTHER" id="PTHR42648">
    <property type="entry name" value="TRANSPOSASE, PUTATIVE-RELATED"/>
    <property type="match status" value="1"/>
</dbReference>
<dbReference type="CDD" id="cd09272">
    <property type="entry name" value="RNase_HI_RT_Ty1"/>
    <property type="match status" value="1"/>
</dbReference>
<feature type="domain" description="GAG-pre-integrase" evidence="5">
    <location>
        <begin position="161"/>
        <end position="234"/>
    </location>
</feature>
<evidence type="ECO:0000256" key="3">
    <source>
        <dbReference type="SAM" id="MobiDB-lite"/>
    </source>
</evidence>
<dbReference type="InterPro" id="IPR039537">
    <property type="entry name" value="Retrotran_Ty1/copia-like"/>
</dbReference>
<dbReference type="InterPro" id="IPR025724">
    <property type="entry name" value="GAG-pre-integrase_dom"/>
</dbReference>
<dbReference type="EMBL" id="BKCJ010000476">
    <property type="protein sequence ID" value="GEU33547.1"/>
    <property type="molecule type" value="Genomic_DNA"/>
</dbReference>
<evidence type="ECO:0000256" key="2">
    <source>
        <dbReference type="ARBA" id="ARBA00022801"/>
    </source>
</evidence>
<dbReference type="AlphaFoldDB" id="A0A6L2JAK4"/>
<name>A0A6L2JAK4_TANCI</name>
<evidence type="ECO:0000259" key="4">
    <source>
        <dbReference type="Pfam" id="PF07727"/>
    </source>
</evidence>
<organism evidence="6">
    <name type="scientific">Tanacetum cinerariifolium</name>
    <name type="common">Dalmatian daisy</name>
    <name type="synonym">Chrysanthemum cinerariifolium</name>
    <dbReference type="NCBI Taxonomy" id="118510"/>
    <lineage>
        <taxon>Eukaryota</taxon>
        <taxon>Viridiplantae</taxon>
        <taxon>Streptophyta</taxon>
        <taxon>Embryophyta</taxon>
        <taxon>Tracheophyta</taxon>
        <taxon>Spermatophyta</taxon>
        <taxon>Magnoliopsida</taxon>
        <taxon>eudicotyledons</taxon>
        <taxon>Gunneridae</taxon>
        <taxon>Pentapetalae</taxon>
        <taxon>asterids</taxon>
        <taxon>campanulids</taxon>
        <taxon>Asterales</taxon>
        <taxon>Asteraceae</taxon>
        <taxon>Asteroideae</taxon>
        <taxon>Anthemideae</taxon>
        <taxon>Anthemidinae</taxon>
        <taxon>Tanacetum</taxon>
    </lineage>
</organism>
<accession>A0A6L2JAK4</accession>
<dbReference type="InterPro" id="IPR013103">
    <property type="entry name" value="RVT_2"/>
</dbReference>